<keyword evidence="3" id="KW-1185">Reference proteome</keyword>
<dbReference type="AlphaFoldDB" id="A0A4U6VNZ6"/>
<reference evidence="2" key="1">
    <citation type="submission" date="2019-03" db="EMBL/GenBank/DDBJ databases">
        <title>WGS assembly of Setaria viridis.</title>
        <authorList>
            <person name="Huang P."/>
            <person name="Jenkins J."/>
            <person name="Grimwood J."/>
            <person name="Barry K."/>
            <person name="Healey A."/>
            <person name="Mamidi S."/>
            <person name="Sreedasyam A."/>
            <person name="Shu S."/>
            <person name="Feldman M."/>
            <person name="Wu J."/>
            <person name="Yu Y."/>
            <person name="Chen C."/>
            <person name="Johnson J."/>
            <person name="Rokhsar D."/>
            <person name="Baxter I."/>
            <person name="Schmutz J."/>
            <person name="Brutnell T."/>
            <person name="Kellogg E."/>
        </authorList>
    </citation>
    <scope>NUCLEOTIDE SEQUENCE [LARGE SCALE GENOMIC DNA]</scope>
</reference>
<dbReference type="Proteomes" id="UP000298652">
    <property type="component" value="Chromosome 2"/>
</dbReference>
<name>A0A4U6VNZ6_SETVI</name>
<evidence type="ECO:0000256" key="1">
    <source>
        <dbReference type="SAM" id="MobiDB-lite"/>
    </source>
</evidence>
<evidence type="ECO:0000313" key="2">
    <source>
        <dbReference type="EMBL" id="TKW30103.1"/>
    </source>
</evidence>
<proteinExistence type="predicted"/>
<organism evidence="2 3">
    <name type="scientific">Setaria viridis</name>
    <name type="common">Green bristlegrass</name>
    <name type="synonym">Setaria italica subsp. viridis</name>
    <dbReference type="NCBI Taxonomy" id="4556"/>
    <lineage>
        <taxon>Eukaryota</taxon>
        <taxon>Viridiplantae</taxon>
        <taxon>Streptophyta</taxon>
        <taxon>Embryophyta</taxon>
        <taxon>Tracheophyta</taxon>
        <taxon>Spermatophyta</taxon>
        <taxon>Magnoliopsida</taxon>
        <taxon>Liliopsida</taxon>
        <taxon>Poales</taxon>
        <taxon>Poaceae</taxon>
        <taxon>PACMAD clade</taxon>
        <taxon>Panicoideae</taxon>
        <taxon>Panicodae</taxon>
        <taxon>Paniceae</taxon>
        <taxon>Cenchrinae</taxon>
        <taxon>Setaria</taxon>
    </lineage>
</organism>
<feature type="compositionally biased region" description="Low complexity" evidence="1">
    <location>
        <begin position="33"/>
        <end position="42"/>
    </location>
</feature>
<sequence>MERAMVSAATGAMSSVLAKLAELLHEKYKLANRTSRSSTPSTRGGGTGCGSWPTTSRIASISLWPGSIVPAAMPAKAGSSAPSSWHGSSRKSVCLFRSLTRYKSSRLVSLRRAIDRRDTSLMASSDPAPIYL</sequence>
<feature type="region of interest" description="Disordered" evidence="1">
    <location>
        <begin position="31"/>
        <end position="51"/>
    </location>
</feature>
<evidence type="ECO:0000313" key="3">
    <source>
        <dbReference type="Proteomes" id="UP000298652"/>
    </source>
</evidence>
<gene>
    <name evidence="2" type="ORF">SEVIR_2G012550v2</name>
</gene>
<protein>
    <submittedName>
        <fullName evidence="2">Uncharacterized protein</fullName>
    </submittedName>
</protein>
<dbReference type="Gramene" id="TKW30103">
    <property type="protein sequence ID" value="TKW30103"/>
    <property type="gene ID" value="SEVIR_2G012550v2"/>
</dbReference>
<dbReference type="EMBL" id="CM016553">
    <property type="protein sequence ID" value="TKW30103.1"/>
    <property type="molecule type" value="Genomic_DNA"/>
</dbReference>
<accession>A0A4U6VNZ6</accession>